<comment type="caution">
    <text evidence="2">The sequence shown here is derived from an EMBL/GenBank/DDBJ whole genome shotgun (WGS) entry which is preliminary data.</text>
</comment>
<feature type="transmembrane region" description="Helical" evidence="1">
    <location>
        <begin position="252"/>
        <end position="276"/>
    </location>
</feature>
<evidence type="ECO:0000313" key="2">
    <source>
        <dbReference type="EMBL" id="GGD43784.1"/>
    </source>
</evidence>
<evidence type="ECO:0000313" key="3">
    <source>
        <dbReference type="Proteomes" id="UP000633205"/>
    </source>
</evidence>
<keyword evidence="3" id="KW-1185">Reference proteome</keyword>
<accession>A0A917DK16</accession>
<reference evidence="2" key="1">
    <citation type="journal article" date="2014" name="Int. J. Syst. Evol. Microbiol.">
        <title>Complete genome sequence of Corynebacterium casei LMG S-19264T (=DSM 44701T), isolated from a smear-ripened cheese.</title>
        <authorList>
            <consortium name="US DOE Joint Genome Institute (JGI-PGF)"/>
            <person name="Walter F."/>
            <person name="Albersmeier A."/>
            <person name="Kalinowski J."/>
            <person name="Ruckert C."/>
        </authorList>
    </citation>
    <scope>NUCLEOTIDE SEQUENCE</scope>
    <source>
        <strain evidence="2">CGMCC 1.15152</strain>
    </source>
</reference>
<evidence type="ECO:0008006" key="4">
    <source>
        <dbReference type="Google" id="ProtNLM"/>
    </source>
</evidence>
<keyword evidence="1" id="KW-0812">Transmembrane</keyword>
<sequence>MTTAVAFPGTATRTPTSHVSFGSLLRAEWIGLTSLRGTYAALIVGFALILLPAAAFSLVYGIDFAGASAAEQQEMLAWIPPAGMLAVNGAMFSVVVATIVGASIFAKEHSTGSLRTQLSAAPRRLPMFTAKAAVVTVATLVASLVAFALAFALAAVVYGAFEIPLALDDALVGVVVPIVGAALFTACTALFALGIAGLLRSETWTVTLVIAFLFVVPTILMTLPWAWGAEVSELLLGTTGQSLAFAANGVDAAYWTDLALTVGWAAVAFFGGAAIMNRRDA</sequence>
<feature type="transmembrane region" description="Helical" evidence="1">
    <location>
        <begin position="39"/>
        <end position="62"/>
    </location>
</feature>
<evidence type="ECO:0000256" key="1">
    <source>
        <dbReference type="SAM" id="Phobius"/>
    </source>
</evidence>
<feature type="transmembrane region" description="Helical" evidence="1">
    <location>
        <begin position="132"/>
        <end position="158"/>
    </location>
</feature>
<protein>
    <recommendedName>
        <fullName evidence="4">ABC transporter permease</fullName>
    </recommendedName>
</protein>
<reference evidence="2" key="2">
    <citation type="submission" date="2020-09" db="EMBL/GenBank/DDBJ databases">
        <authorList>
            <person name="Sun Q."/>
            <person name="Zhou Y."/>
        </authorList>
    </citation>
    <scope>NUCLEOTIDE SEQUENCE</scope>
    <source>
        <strain evidence="2">CGMCC 1.15152</strain>
    </source>
</reference>
<dbReference type="AlphaFoldDB" id="A0A917DK16"/>
<organism evidence="2 3">
    <name type="scientific">Microbacterium faecale</name>
    <dbReference type="NCBI Taxonomy" id="1804630"/>
    <lineage>
        <taxon>Bacteria</taxon>
        <taxon>Bacillati</taxon>
        <taxon>Actinomycetota</taxon>
        <taxon>Actinomycetes</taxon>
        <taxon>Micrococcales</taxon>
        <taxon>Microbacteriaceae</taxon>
        <taxon>Microbacterium</taxon>
    </lineage>
</organism>
<feature type="transmembrane region" description="Helical" evidence="1">
    <location>
        <begin position="206"/>
        <end position="227"/>
    </location>
</feature>
<dbReference type="Proteomes" id="UP000633205">
    <property type="component" value="Unassembled WGS sequence"/>
</dbReference>
<dbReference type="PANTHER" id="PTHR37305">
    <property type="entry name" value="INTEGRAL MEMBRANE PROTEIN-RELATED"/>
    <property type="match status" value="1"/>
</dbReference>
<name>A0A917DK16_9MICO</name>
<dbReference type="RefSeq" id="WP_188712846.1">
    <property type="nucleotide sequence ID" value="NZ_BMHO01000002.1"/>
</dbReference>
<dbReference type="EMBL" id="BMHO01000002">
    <property type="protein sequence ID" value="GGD43784.1"/>
    <property type="molecule type" value="Genomic_DNA"/>
</dbReference>
<feature type="transmembrane region" description="Helical" evidence="1">
    <location>
        <begin position="170"/>
        <end position="199"/>
    </location>
</feature>
<proteinExistence type="predicted"/>
<gene>
    <name evidence="2" type="ORF">GCM10010915_26100</name>
</gene>
<dbReference type="PANTHER" id="PTHR37305:SF1">
    <property type="entry name" value="MEMBRANE PROTEIN"/>
    <property type="match status" value="1"/>
</dbReference>
<keyword evidence="1" id="KW-1133">Transmembrane helix</keyword>
<feature type="transmembrane region" description="Helical" evidence="1">
    <location>
        <begin position="82"/>
        <end position="106"/>
    </location>
</feature>
<keyword evidence="1" id="KW-0472">Membrane</keyword>